<gene>
    <name evidence="3" type="ORF">METZ01_LOCUS95576</name>
</gene>
<dbReference type="CDD" id="cd05233">
    <property type="entry name" value="SDR_c"/>
    <property type="match status" value="1"/>
</dbReference>
<comment type="similarity">
    <text evidence="1">Belongs to the short-chain dehydrogenases/reductases (SDR) family.</text>
</comment>
<organism evidence="3">
    <name type="scientific">marine metagenome</name>
    <dbReference type="NCBI Taxonomy" id="408172"/>
    <lineage>
        <taxon>unclassified sequences</taxon>
        <taxon>metagenomes</taxon>
        <taxon>ecological metagenomes</taxon>
    </lineage>
</organism>
<dbReference type="EMBL" id="UINC01009530">
    <property type="protein sequence ID" value="SVA42722.1"/>
    <property type="molecule type" value="Genomic_DNA"/>
</dbReference>
<sequence>MSKNHKDQVVVVTGAGKGIGRAIAERFSDEGAKVVVNDIDEDRVNEVVAVINDNGGDAIGVAADVADSSHVKRIFDSALESFGTVDVLVNNAGIVSPMLHFFEADEAWWRRIIDVNLTGHFLCSQQAARIMASKKHGVIINMSSGGATRAHRSFTAYDASKGGIEALTRAMALDLGPYGIRVCALMPGSIDTEGMDEEARNLRGENIPLGRPGDPDDMAGPALFLASEDAKYITGDVIKVDGGMLSQQRSATVDIVPPSTFPPLKDVLEGE</sequence>
<dbReference type="InterPro" id="IPR036291">
    <property type="entry name" value="NAD(P)-bd_dom_sf"/>
</dbReference>
<dbReference type="PANTHER" id="PTHR43669:SF3">
    <property type="entry name" value="ALCOHOL DEHYDROGENASE, PUTATIVE (AFU_ORTHOLOGUE AFUA_3G03445)-RELATED"/>
    <property type="match status" value="1"/>
</dbReference>
<evidence type="ECO:0000256" key="2">
    <source>
        <dbReference type="ARBA" id="ARBA00023002"/>
    </source>
</evidence>
<dbReference type="FunFam" id="3.40.50.720:FF:000084">
    <property type="entry name" value="Short-chain dehydrogenase reductase"/>
    <property type="match status" value="1"/>
</dbReference>
<dbReference type="PRINTS" id="PR00081">
    <property type="entry name" value="GDHRDH"/>
</dbReference>
<accession>A0A381VR02</accession>
<evidence type="ECO:0008006" key="4">
    <source>
        <dbReference type="Google" id="ProtNLM"/>
    </source>
</evidence>
<dbReference type="PANTHER" id="PTHR43669">
    <property type="entry name" value="5-KETO-D-GLUCONATE 5-REDUCTASE"/>
    <property type="match status" value="1"/>
</dbReference>
<protein>
    <recommendedName>
        <fullName evidence="4">Short-chain dehydrogenase</fullName>
    </recommendedName>
</protein>
<dbReference type="GO" id="GO:0016491">
    <property type="term" value="F:oxidoreductase activity"/>
    <property type="evidence" value="ECO:0007669"/>
    <property type="project" value="UniProtKB-KW"/>
</dbReference>
<dbReference type="NCBIfam" id="NF005559">
    <property type="entry name" value="PRK07231.1"/>
    <property type="match status" value="1"/>
</dbReference>
<dbReference type="Gene3D" id="3.40.50.720">
    <property type="entry name" value="NAD(P)-binding Rossmann-like Domain"/>
    <property type="match status" value="1"/>
</dbReference>
<keyword evidence="2" id="KW-0560">Oxidoreductase</keyword>
<proteinExistence type="inferred from homology"/>
<dbReference type="SUPFAM" id="SSF51735">
    <property type="entry name" value="NAD(P)-binding Rossmann-fold domains"/>
    <property type="match status" value="1"/>
</dbReference>
<dbReference type="PRINTS" id="PR00080">
    <property type="entry name" value="SDRFAMILY"/>
</dbReference>
<name>A0A381VR02_9ZZZZ</name>
<evidence type="ECO:0000313" key="3">
    <source>
        <dbReference type="EMBL" id="SVA42722.1"/>
    </source>
</evidence>
<dbReference type="AlphaFoldDB" id="A0A381VR02"/>
<dbReference type="Pfam" id="PF13561">
    <property type="entry name" value="adh_short_C2"/>
    <property type="match status" value="1"/>
</dbReference>
<reference evidence="3" key="1">
    <citation type="submission" date="2018-05" db="EMBL/GenBank/DDBJ databases">
        <authorList>
            <person name="Lanie J.A."/>
            <person name="Ng W.-L."/>
            <person name="Kazmierczak K.M."/>
            <person name="Andrzejewski T.M."/>
            <person name="Davidsen T.M."/>
            <person name="Wayne K.J."/>
            <person name="Tettelin H."/>
            <person name="Glass J.I."/>
            <person name="Rusch D."/>
            <person name="Podicherti R."/>
            <person name="Tsui H.-C.T."/>
            <person name="Winkler M.E."/>
        </authorList>
    </citation>
    <scope>NUCLEOTIDE SEQUENCE</scope>
</reference>
<evidence type="ECO:0000256" key="1">
    <source>
        <dbReference type="ARBA" id="ARBA00006484"/>
    </source>
</evidence>
<dbReference type="InterPro" id="IPR002347">
    <property type="entry name" value="SDR_fam"/>
</dbReference>